<evidence type="ECO:0000313" key="2">
    <source>
        <dbReference type="EMBL" id="SUJ03423.1"/>
    </source>
</evidence>
<dbReference type="InterPro" id="IPR013762">
    <property type="entry name" value="Integrase-like_cat_sf"/>
</dbReference>
<keyword evidence="1" id="KW-0233">DNA recombination</keyword>
<dbReference type="SUPFAM" id="SSF56349">
    <property type="entry name" value="DNA breaking-rejoining enzymes"/>
    <property type="match status" value="1"/>
</dbReference>
<organism evidence="2 3">
    <name type="scientific">Sporosarcina pasteurii</name>
    <name type="common">Bacillus pasteurii</name>
    <dbReference type="NCBI Taxonomy" id="1474"/>
    <lineage>
        <taxon>Bacteria</taxon>
        <taxon>Bacillati</taxon>
        <taxon>Bacillota</taxon>
        <taxon>Bacilli</taxon>
        <taxon>Bacillales</taxon>
        <taxon>Caryophanaceae</taxon>
        <taxon>Sporosarcina</taxon>
    </lineage>
</organism>
<dbReference type="EMBL" id="UGYZ01000002">
    <property type="protein sequence ID" value="SUJ03423.1"/>
    <property type="molecule type" value="Genomic_DNA"/>
</dbReference>
<dbReference type="Proteomes" id="UP000254519">
    <property type="component" value="Unassembled WGS sequence"/>
</dbReference>
<name>A0A380BM65_SPOPA</name>
<dbReference type="GO" id="GO:0003677">
    <property type="term" value="F:DNA binding"/>
    <property type="evidence" value="ECO:0007669"/>
    <property type="project" value="InterPro"/>
</dbReference>
<protein>
    <recommendedName>
        <fullName evidence="4">Tyrosine recombinase XerD</fullName>
    </recommendedName>
</protein>
<dbReference type="AlphaFoldDB" id="A0A380BM65"/>
<proteinExistence type="predicted"/>
<reference evidence="2 3" key="1">
    <citation type="submission" date="2018-06" db="EMBL/GenBank/DDBJ databases">
        <authorList>
            <consortium name="Pathogen Informatics"/>
            <person name="Doyle S."/>
        </authorList>
    </citation>
    <scope>NUCLEOTIDE SEQUENCE [LARGE SCALE GENOMIC DNA]</scope>
    <source>
        <strain evidence="3">ATCC 11859 / DSM 33 / NCIB 8841 / NCTC 4822</strain>
    </source>
</reference>
<accession>A0A380BM65</accession>
<dbReference type="Gene3D" id="1.10.443.10">
    <property type="entry name" value="Intergrase catalytic core"/>
    <property type="match status" value="1"/>
</dbReference>
<gene>
    <name evidence="2" type="ORF">NCTC4822_01421</name>
</gene>
<evidence type="ECO:0000256" key="1">
    <source>
        <dbReference type="ARBA" id="ARBA00023172"/>
    </source>
</evidence>
<sequence>MRFGKTNNYFSIEAIEAVLKTINLADSIERKHYVILSLLYETGARVNEITNV</sequence>
<dbReference type="GO" id="GO:0015074">
    <property type="term" value="P:DNA integration"/>
    <property type="evidence" value="ECO:0007669"/>
    <property type="project" value="InterPro"/>
</dbReference>
<evidence type="ECO:0000313" key="3">
    <source>
        <dbReference type="Proteomes" id="UP000254519"/>
    </source>
</evidence>
<dbReference type="GO" id="GO:0006310">
    <property type="term" value="P:DNA recombination"/>
    <property type="evidence" value="ECO:0007669"/>
    <property type="project" value="UniProtKB-KW"/>
</dbReference>
<evidence type="ECO:0008006" key="4">
    <source>
        <dbReference type="Google" id="ProtNLM"/>
    </source>
</evidence>
<keyword evidence="3" id="KW-1185">Reference proteome</keyword>
<dbReference type="InterPro" id="IPR011010">
    <property type="entry name" value="DNA_brk_join_enz"/>
</dbReference>